<comment type="caution">
    <text evidence="11">The sequence shown here is derived from an EMBL/GenBank/DDBJ whole genome shotgun (WGS) entry which is preliminary data.</text>
</comment>
<dbReference type="UniPathway" id="UPA00391"/>
<evidence type="ECO:0000256" key="1">
    <source>
        <dbReference type="ARBA" id="ARBA00002285"/>
    </source>
</evidence>
<keyword evidence="12" id="KW-1185">Reference proteome</keyword>
<organism evidence="11 12">
    <name type="scientific">Aliidongia dinghuensis</name>
    <dbReference type="NCBI Taxonomy" id="1867774"/>
    <lineage>
        <taxon>Bacteria</taxon>
        <taxon>Pseudomonadati</taxon>
        <taxon>Pseudomonadota</taxon>
        <taxon>Alphaproteobacteria</taxon>
        <taxon>Rhodospirillales</taxon>
        <taxon>Dongiaceae</taxon>
        <taxon>Aliidongia</taxon>
    </lineage>
</organism>
<keyword evidence="6 9" id="KW-0862">Zinc</keyword>
<evidence type="ECO:0000256" key="2">
    <source>
        <dbReference type="ARBA" id="ARBA00005061"/>
    </source>
</evidence>
<comment type="similarity">
    <text evidence="3 9">Belongs to the PTPS family. QueD subfamily.</text>
</comment>
<dbReference type="PANTHER" id="PTHR12589">
    <property type="entry name" value="PYRUVOYL TETRAHYDROBIOPTERIN SYNTHASE"/>
    <property type="match status" value="1"/>
</dbReference>
<evidence type="ECO:0000256" key="4">
    <source>
        <dbReference type="ARBA" id="ARBA00018141"/>
    </source>
</evidence>
<comment type="function">
    <text evidence="1">Catalyzes the conversion of 7,8-dihydroneopterin triphosphate (H2NTP) to 6-carboxy-5,6,7,8-tetrahydropterin (CPH4) and acetaldehyde.</text>
</comment>
<evidence type="ECO:0000313" key="12">
    <source>
        <dbReference type="Proteomes" id="UP000646365"/>
    </source>
</evidence>
<dbReference type="InterPro" id="IPR007115">
    <property type="entry name" value="6-PTP_synth/QueD"/>
</dbReference>
<dbReference type="RefSeq" id="WP_229744113.1">
    <property type="nucleotide sequence ID" value="NZ_BMJQ01000027.1"/>
</dbReference>
<dbReference type="GO" id="GO:0046872">
    <property type="term" value="F:metal ion binding"/>
    <property type="evidence" value="ECO:0007669"/>
    <property type="project" value="UniProtKB-KW"/>
</dbReference>
<reference evidence="11" key="1">
    <citation type="journal article" date="2014" name="Int. J. Syst. Evol. Microbiol.">
        <title>Complete genome sequence of Corynebacterium casei LMG S-19264T (=DSM 44701T), isolated from a smear-ripened cheese.</title>
        <authorList>
            <consortium name="US DOE Joint Genome Institute (JGI-PGF)"/>
            <person name="Walter F."/>
            <person name="Albersmeier A."/>
            <person name="Kalinowski J."/>
            <person name="Ruckert C."/>
        </authorList>
    </citation>
    <scope>NUCLEOTIDE SEQUENCE</scope>
    <source>
        <strain evidence="11">CGMCC 1.15725</strain>
    </source>
</reference>
<reference evidence="11" key="2">
    <citation type="submission" date="2020-09" db="EMBL/GenBank/DDBJ databases">
        <authorList>
            <person name="Sun Q."/>
            <person name="Zhou Y."/>
        </authorList>
    </citation>
    <scope>NUCLEOTIDE SEQUENCE</scope>
    <source>
        <strain evidence="11">CGMCC 1.15725</strain>
    </source>
</reference>
<evidence type="ECO:0000256" key="10">
    <source>
        <dbReference type="PIRSR" id="PIRSR006113-2"/>
    </source>
</evidence>
<evidence type="ECO:0000256" key="7">
    <source>
        <dbReference type="ARBA" id="ARBA00023239"/>
    </source>
</evidence>
<protein>
    <recommendedName>
        <fullName evidence="4 9">6-carboxy-5,6,7,8-tetrahydropterin synthase</fullName>
        <ecNumber evidence="9">4.-.-.-</ecNumber>
    </recommendedName>
</protein>
<evidence type="ECO:0000313" key="11">
    <source>
        <dbReference type="EMBL" id="GGF48202.1"/>
    </source>
</evidence>
<dbReference type="GO" id="GO:0008616">
    <property type="term" value="P:tRNA queuosine(34) biosynthetic process"/>
    <property type="evidence" value="ECO:0007669"/>
    <property type="project" value="UniProtKB-KW"/>
</dbReference>
<dbReference type="EMBL" id="BMJQ01000027">
    <property type="protein sequence ID" value="GGF48202.1"/>
    <property type="molecule type" value="Genomic_DNA"/>
</dbReference>
<keyword evidence="9" id="KW-0671">Queuosine biosynthesis</keyword>
<dbReference type="Proteomes" id="UP000646365">
    <property type="component" value="Unassembled WGS sequence"/>
</dbReference>
<evidence type="ECO:0000256" key="5">
    <source>
        <dbReference type="ARBA" id="ARBA00022723"/>
    </source>
</evidence>
<proteinExistence type="inferred from homology"/>
<dbReference type="PANTHER" id="PTHR12589:SF7">
    <property type="entry name" value="6-PYRUVOYL TETRAHYDROBIOPTERIN SYNTHASE"/>
    <property type="match status" value="1"/>
</dbReference>
<keyword evidence="7 9" id="KW-0456">Lyase</keyword>
<evidence type="ECO:0000256" key="3">
    <source>
        <dbReference type="ARBA" id="ARBA00008900"/>
    </source>
</evidence>
<feature type="binding site" evidence="10">
    <location>
        <position position="34"/>
    </location>
    <ligand>
        <name>Zn(2+)</name>
        <dbReference type="ChEBI" id="CHEBI:29105"/>
    </ligand>
</feature>
<comment type="pathway">
    <text evidence="2 9">Purine metabolism; 7-cyano-7-deazaguanine biosynthesis.</text>
</comment>
<evidence type="ECO:0000256" key="8">
    <source>
        <dbReference type="ARBA" id="ARBA00048807"/>
    </source>
</evidence>
<evidence type="ECO:0000256" key="6">
    <source>
        <dbReference type="ARBA" id="ARBA00022833"/>
    </source>
</evidence>
<keyword evidence="5 9" id="KW-0479">Metal-binding</keyword>
<dbReference type="GO" id="GO:0070497">
    <property type="term" value="F:6-carboxytetrahydropterin synthase activity"/>
    <property type="evidence" value="ECO:0007669"/>
    <property type="project" value="UniProtKB-EC"/>
</dbReference>
<dbReference type="EC" id="4.-.-.-" evidence="9"/>
<evidence type="ECO:0000256" key="9">
    <source>
        <dbReference type="PIRNR" id="PIRNR006113"/>
    </source>
</evidence>
<feature type="binding site" evidence="10">
    <location>
        <position position="17"/>
    </location>
    <ligand>
        <name>Zn(2+)</name>
        <dbReference type="ChEBI" id="CHEBI:29105"/>
    </ligand>
</feature>
<name>A0A8J2Z0T6_9PROT</name>
<dbReference type="AlphaFoldDB" id="A0A8J2Z0T6"/>
<comment type="catalytic activity">
    <reaction evidence="8 9">
        <text>7,8-dihydroneopterin 3'-triphosphate + H2O = 6-carboxy-5,6,7,8-tetrahydropterin + triphosphate + acetaldehyde + 2 H(+)</text>
        <dbReference type="Rhea" id="RHEA:27966"/>
        <dbReference type="ChEBI" id="CHEBI:15343"/>
        <dbReference type="ChEBI" id="CHEBI:15377"/>
        <dbReference type="ChEBI" id="CHEBI:15378"/>
        <dbReference type="ChEBI" id="CHEBI:18036"/>
        <dbReference type="ChEBI" id="CHEBI:58462"/>
        <dbReference type="ChEBI" id="CHEBI:61032"/>
        <dbReference type="EC" id="4.1.2.50"/>
    </reaction>
</comment>
<dbReference type="InterPro" id="IPR038418">
    <property type="entry name" value="6-PTP_synth/QueD_sf"/>
</dbReference>
<gene>
    <name evidence="11" type="ORF">GCM10011611_63250</name>
</gene>
<comment type="cofactor">
    <cofactor evidence="9 10">
        <name>Zn(2+)</name>
        <dbReference type="ChEBI" id="CHEBI:29105"/>
    </cofactor>
    <text evidence="9 10">Binds 1 zinc ion per subunit.</text>
</comment>
<dbReference type="PIRSF" id="PIRSF006113">
    <property type="entry name" value="PTP_synth"/>
    <property type="match status" value="1"/>
</dbReference>
<accession>A0A8J2Z0T6</accession>
<dbReference type="Pfam" id="PF01242">
    <property type="entry name" value="PTPS"/>
    <property type="match status" value="1"/>
</dbReference>
<sequence>MAYDIEITKEFRFDAAHCLPNMPDGHMYRRLHGHSFRVEVSLDGAPDPKLGWIADFSEVDRVLAGLAAELDHTTLNEIPGLENPTLEVIGTWIFERAAERLSGVVRVTIHRDSIGERCTIRRRGA</sequence>
<dbReference type="Gene3D" id="3.30.479.10">
    <property type="entry name" value="6-pyruvoyl tetrahydropterin synthase/QueD"/>
    <property type="match status" value="1"/>
</dbReference>
<feature type="binding site" evidence="10">
    <location>
        <position position="32"/>
    </location>
    <ligand>
        <name>Zn(2+)</name>
        <dbReference type="ChEBI" id="CHEBI:29105"/>
    </ligand>
</feature>
<dbReference type="SUPFAM" id="SSF55620">
    <property type="entry name" value="Tetrahydrobiopterin biosynthesis enzymes-like"/>
    <property type="match status" value="1"/>
</dbReference>